<proteinExistence type="predicted"/>
<sequence>MLGFSRHSPFPRILALALTPVLHIRLPLDFCLAKKIGSNANRVRGAKGQKKKGSNMGRQGELGRSGGICTLECSDRWDNDMPSESSMVPSRVVIIRKLRAIVAKVPPPLRPPWVNYGDAEYGSLGVLWEQPATQSRQQRKGGDRHDLSANFEATDIWDYEMMNLSCAILAYSQTRPKRGEDHRRTGEKI</sequence>
<protein>
    <submittedName>
        <fullName evidence="2">Uncharacterized protein</fullName>
    </submittedName>
</protein>
<keyword evidence="3" id="KW-1185">Reference proteome</keyword>
<dbReference type="RefSeq" id="XP_025516511.1">
    <property type="nucleotide sequence ID" value="XM_025655154.1"/>
</dbReference>
<evidence type="ECO:0000256" key="1">
    <source>
        <dbReference type="SAM" id="MobiDB-lite"/>
    </source>
</evidence>
<gene>
    <name evidence="2" type="ORF">BO85DRAFT_277225</name>
</gene>
<dbReference type="EMBL" id="KZ825060">
    <property type="protein sequence ID" value="RAH58589.1"/>
    <property type="molecule type" value="Genomic_DNA"/>
</dbReference>
<dbReference type="GeneID" id="37158556"/>
<feature type="region of interest" description="Disordered" evidence="1">
    <location>
        <begin position="43"/>
        <end position="63"/>
    </location>
</feature>
<evidence type="ECO:0000313" key="2">
    <source>
        <dbReference type="EMBL" id="RAH58589.1"/>
    </source>
</evidence>
<reference evidence="2 3" key="1">
    <citation type="submission" date="2018-02" db="EMBL/GenBank/DDBJ databases">
        <title>The genomes of Aspergillus section Nigri reveals drivers in fungal speciation.</title>
        <authorList>
            <consortium name="DOE Joint Genome Institute"/>
            <person name="Vesth T.C."/>
            <person name="Nybo J."/>
            <person name="Theobald S."/>
            <person name="Brandl J."/>
            <person name="Frisvad J.C."/>
            <person name="Nielsen K.F."/>
            <person name="Lyhne E.K."/>
            <person name="Kogle M.E."/>
            <person name="Kuo A."/>
            <person name="Riley R."/>
            <person name="Clum A."/>
            <person name="Nolan M."/>
            <person name="Lipzen A."/>
            <person name="Salamov A."/>
            <person name="Henrissat B."/>
            <person name="Wiebenga A."/>
            <person name="De vries R.P."/>
            <person name="Grigoriev I.V."/>
            <person name="Mortensen U.H."/>
            <person name="Andersen M.R."/>
            <person name="Baker S.E."/>
        </authorList>
    </citation>
    <scope>NUCLEOTIDE SEQUENCE [LARGE SCALE GENOMIC DNA]</scope>
    <source>
        <strain evidence="2 3">CBS 112811</strain>
    </source>
</reference>
<feature type="compositionally biased region" description="Basic residues" evidence="1">
    <location>
        <begin position="44"/>
        <end position="53"/>
    </location>
</feature>
<accession>A0A8G1R5G4</accession>
<dbReference type="AlphaFoldDB" id="A0A8G1R5G4"/>
<name>A0A8G1R5G4_9EURO</name>
<organism evidence="2 3">
    <name type="scientific">Aspergillus piperis CBS 112811</name>
    <dbReference type="NCBI Taxonomy" id="1448313"/>
    <lineage>
        <taxon>Eukaryota</taxon>
        <taxon>Fungi</taxon>
        <taxon>Dikarya</taxon>
        <taxon>Ascomycota</taxon>
        <taxon>Pezizomycotina</taxon>
        <taxon>Eurotiomycetes</taxon>
        <taxon>Eurotiomycetidae</taxon>
        <taxon>Eurotiales</taxon>
        <taxon>Aspergillaceae</taxon>
        <taxon>Aspergillus</taxon>
        <taxon>Aspergillus subgen. Circumdati</taxon>
    </lineage>
</organism>
<dbReference type="Proteomes" id="UP000249526">
    <property type="component" value="Unassembled WGS sequence"/>
</dbReference>
<evidence type="ECO:0000313" key="3">
    <source>
        <dbReference type="Proteomes" id="UP000249526"/>
    </source>
</evidence>